<dbReference type="PROSITE" id="PS50234">
    <property type="entry name" value="VWFA"/>
    <property type="match status" value="1"/>
</dbReference>
<keyword evidence="2" id="KW-1133">Transmembrane helix</keyword>
<dbReference type="Pfam" id="PF12892">
    <property type="entry name" value="FctA"/>
    <property type="match status" value="22"/>
</dbReference>
<feature type="domain" description="VWFA" evidence="4">
    <location>
        <begin position="130"/>
        <end position="424"/>
    </location>
</feature>
<dbReference type="InterPro" id="IPR002035">
    <property type="entry name" value="VWF_A"/>
</dbReference>
<keyword evidence="3" id="KW-0732">Signal</keyword>
<comment type="caution">
    <text evidence="5">The sequence shown here is derived from an EMBL/GenBank/DDBJ whole genome shotgun (WGS) entry which is preliminary data.</text>
</comment>
<accession>A0A8B3RR74</accession>
<name>A0A8B3RR74_9BIFI</name>
<organism evidence="5 6">
    <name type="scientific">Bifidobacterium pseudolongum subsp. globosum</name>
    <dbReference type="NCBI Taxonomy" id="1690"/>
    <lineage>
        <taxon>Bacteria</taxon>
        <taxon>Bacillati</taxon>
        <taxon>Actinomycetota</taxon>
        <taxon>Actinomycetes</taxon>
        <taxon>Bifidobacteriales</taxon>
        <taxon>Bifidobacteriaceae</taxon>
        <taxon>Bifidobacterium</taxon>
    </lineage>
</organism>
<proteinExistence type="predicted"/>
<dbReference type="Pfam" id="PF00092">
    <property type="entry name" value="VWA"/>
    <property type="match status" value="1"/>
</dbReference>
<evidence type="ECO:0000313" key="6">
    <source>
        <dbReference type="Proteomes" id="UP000292933"/>
    </source>
</evidence>
<dbReference type="Gene3D" id="2.60.40.1140">
    <property type="entry name" value="Collagen-binding surface protein Cna, B-type domain"/>
    <property type="match status" value="1"/>
</dbReference>
<evidence type="ECO:0000256" key="3">
    <source>
        <dbReference type="SAM" id="SignalP"/>
    </source>
</evidence>
<dbReference type="InterPro" id="IPR055382">
    <property type="entry name" value="DUF7601"/>
</dbReference>
<evidence type="ECO:0000259" key="4">
    <source>
        <dbReference type="PROSITE" id="PS50234"/>
    </source>
</evidence>
<feature type="signal peptide" evidence="3">
    <location>
        <begin position="1"/>
        <end position="46"/>
    </location>
</feature>
<dbReference type="Pfam" id="PF24547">
    <property type="entry name" value="DUF7601"/>
    <property type="match status" value="1"/>
</dbReference>
<feature type="compositionally biased region" description="Basic and acidic residues" evidence="1">
    <location>
        <begin position="3433"/>
        <end position="3444"/>
    </location>
</feature>
<evidence type="ECO:0000313" key="5">
    <source>
        <dbReference type="EMBL" id="RYQ47860.1"/>
    </source>
</evidence>
<feature type="compositionally biased region" description="Acidic residues" evidence="1">
    <location>
        <begin position="3445"/>
        <end position="3459"/>
    </location>
</feature>
<dbReference type="SUPFAM" id="SSF53300">
    <property type="entry name" value="vWA-like"/>
    <property type="match status" value="1"/>
</dbReference>
<dbReference type="NCBIfam" id="TIGR03786">
    <property type="entry name" value="strep_pil_rpt"/>
    <property type="match status" value="16"/>
</dbReference>
<dbReference type="SMART" id="SM00327">
    <property type="entry name" value="VWA"/>
    <property type="match status" value="1"/>
</dbReference>
<feature type="compositionally biased region" description="Pro residues" evidence="1">
    <location>
        <begin position="3792"/>
        <end position="3805"/>
    </location>
</feature>
<dbReference type="Proteomes" id="UP000292933">
    <property type="component" value="Unassembled WGS sequence"/>
</dbReference>
<protein>
    <submittedName>
        <fullName evidence="5">Type IV secretion protein Rhs</fullName>
    </submittedName>
</protein>
<gene>
    <name evidence="5" type="ORF">PG1780B_0207</name>
</gene>
<keyword evidence="2" id="KW-0472">Membrane</keyword>
<feature type="region of interest" description="Disordered" evidence="1">
    <location>
        <begin position="3772"/>
        <end position="3820"/>
    </location>
</feature>
<dbReference type="InterPro" id="IPR038174">
    <property type="entry name" value="Strep_pil_link_sf"/>
</dbReference>
<evidence type="ECO:0000256" key="2">
    <source>
        <dbReference type="SAM" id="Phobius"/>
    </source>
</evidence>
<reference evidence="5 6" key="1">
    <citation type="submission" date="2018-12" db="EMBL/GenBank/DDBJ databases">
        <title>Unveiling genomic diversity among members of the Bifidobacterium pseudolongum species, a widely distributed gut commensal of the animal kingdom.</title>
        <authorList>
            <person name="Lugli G.A."/>
            <person name="Duranti S."/>
            <person name="Albert K."/>
            <person name="Mancabelli L."/>
            <person name="Napoli S."/>
            <person name="Viappiani A."/>
            <person name="Anzalone R."/>
            <person name="Longhi G."/>
            <person name="Milani C."/>
            <person name="Turroni F."/>
            <person name="Alessandri G."/>
            <person name="Sela D.A."/>
            <person name="Van Sinderen D."/>
            <person name="Ventura M."/>
        </authorList>
    </citation>
    <scope>NUCLEOTIDE SEQUENCE [LARGE SCALE GENOMIC DNA]</scope>
    <source>
        <strain evidence="5 6">1780B</strain>
    </source>
</reference>
<evidence type="ECO:0000256" key="1">
    <source>
        <dbReference type="SAM" id="MobiDB-lite"/>
    </source>
</evidence>
<dbReference type="Gene3D" id="3.40.50.410">
    <property type="entry name" value="von Willebrand factor, type A domain"/>
    <property type="match status" value="1"/>
</dbReference>
<dbReference type="InterPro" id="IPR022464">
    <property type="entry name" value="Strep_pil_isopept_link"/>
</dbReference>
<dbReference type="Gene3D" id="2.60.40.3050">
    <property type="match status" value="22"/>
</dbReference>
<feature type="chain" id="PRO_5032815202" evidence="3">
    <location>
        <begin position="47"/>
        <end position="3866"/>
    </location>
</feature>
<dbReference type="EMBL" id="RYVC01000004">
    <property type="protein sequence ID" value="RYQ47860.1"/>
    <property type="molecule type" value="Genomic_DNA"/>
</dbReference>
<dbReference type="RefSeq" id="WP_129871591.1">
    <property type="nucleotide sequence ID" value="NZ_RYVC01000004.1"/>
</dbReference>
<feature type="region of interest" description="Disordered" evidence="1">
    <location>
        <begin position="3433"/>
        <end position="3459"/>
    </location>
</feature>
<dbReference type="CDD" id="cd00198">
    <property type="entry name" value="vWFA"/>
    <property type="match status" value="1"/>
</dbReference>
<feature type="transmembrane region" description="Helical" evidence="2">
    <location>
        <begin position="3841"/>
        <end position="3862"/>
    </location>
</feature>
<dbReference type="InterPro" id="IPR036465">
    <property type="entry name" value="vWFA_dom_sf"/>
</dbReference>
<keyword evidence="2" id="KW-0812">Transmembrane</keyword>
<sequence>MFTQHRRTWTQTVIRAVQAHGRKALAALTALATVAALVLIAAPAHAEETRIADPTTFTQWEQGIGDPTDPRSTGRVWTDKSVSTKPVTLKTYKGDTVTVTPAEGSFLVGLSAMSSAQKLVGVSNVTKPLDIVLVLDTSGSMAYGMDGNQNPGYSYQPVYANQLDKNKKYYIPNGNDYREVSWNSQENSWGYSVWWSWTSATPKTSADDADGSHVQFYTRAAASRMNVLKQAVNGFIDQTIAANAKVSDPNKKNRIGLVTYASSATTRSGLTDSLEELKGTVNDLSATGATRADSGLENANTVLNNARADASKIVIFFTDGQPTSGNTFEAAVANGAIANAKTMKESGASIYSVGIFEGADPAANVSNVTSNSNTTLRSNAFMQGVSSNYPDATAYTKLGRKAADANYYLAASDADALNAVFDTIWGEVSSNPTSPIQAGTTEGNGVVTFTDQLGDYMRVTRMNSIVFAGQQYSEVSSQTSADGSQTTYTFEGKVEANEIYKEAYLSTMQIVVTHNEGKTGDLVTVNVPAELLPLRLYTANVDKDGKVTTSINRTNPMRLFYEVNLKDGTLAKVANPDEQMRQYLADPANIDADGSVRFLTNAYNTSTNGANGSTTAVFTPATTNDFYYFTQDTPLYNSESLDDPATSIEAGKTYYYQRTYYANNAKHEQWIEVLGENAVGKAQQDDDGHYYAPAGLVRTGLSRRYTAEKESNPTGTAANSIAPHWEMNNVTVNLGNNGLRKVARPGALEVTEIVEWIDGEMPQAVKNKAFPFTLALSGVGADGEYQAVIAGQNVTVKNGAQFSLKHGESVMVYGLPAGAKATVTQTDAGGKGWSVNHAADEGSIMAGETTQLGFVNQYTPDPVTLPAGSISGAKTLVKRDWQPDEFFTFQIAAGDSNPEAPMPEQQTVTVTNPGGADAYQNGQRIPFAFGAITYTKPGTYQYVITEQGGGKPGMQYSGARYIATVTVTDNGDGTMSAAAVLTNTFGDDGVHIEGEPEAESADFTNTFVGENNSVATIRGIKHYTDHTGTKPNNVVGTFNVMITPDEGNPANGPTFKSDVPVGIDGTWARELQFTNEALNGQHEQTFTYHVREIVPEGVGSGNPTKDGMTYDVNTYDVQVTVSRDERHNLITTVTYPDGGERVELTNSYRAQNTDAQALGVTKAVTGRDAEAGKFTFNATLRTDNAQYVKVEQPDGTLKDWATASVPTPAIAKGKSVGIDFGSLVFTMPGTYTFAVREQLPDGASAANPKVDGWTYDTHTHTVTYTVTDSNGKLKAAAVTDGSATFTNAYTAQVNYGADGAMRIGKTLTGRAMNAQEFSFAITPIDGAPMPNGAQSVTTSNPFSAVSGQELVWPVPGTLLADLTFTQDDAGKTYRYTIREVLPEGVTEDSPTKNGVTYDLTEHTVSIEVIDKGNGTLTTETKVDGQADGVAHFANTYTIAKGESAVGFAKAITGRDWKSGESFTFELTPNTGQSSVSESVLKVAMPKGASVTVGKPDSGLTAAFAFNGFTFSQPGTYVYNVREQGAGESEDGLTNDARTALVSFTVADKGDGTYSIGRLITGVDFENGVNTFTNAYKAKEFTGVPAGLAFSKELKGTEWTADRAFEFTLEAVTDGAPLPEQATISVGKPAKGNKADFAFGSITYSKTGVYEYVVKEVQGGMPGVSYDDHSAKVTVTVTDDGNGQLKAEAVVSEGAFSNTYTAKPFEGVPSGLELSKQLTGIDWPEDRAFEFTLEAVTKDAPMPAEAKVSVGKPAEGDTAVFNFGAIRYEKAGEYEYTVKEMKGDMPGVSYDAHSATVKVTVSDNGEGQLEATAVVTDGAFVNIYGAEPSGGVPEGMTFIKQLTGIDWPADRSFEFTLAAKGDAPMPQGAKDGKLNVAVGKPADGNAAAFDFGAITYTAEGEYKYTVTEVAGDMPGVAYAKNTATVTVTVKDDKQGKLIAKAAVEGNVFVNAYSAREFTGVPVGMAFSKELTGIDWPEGRAFDFALEAVTKDAPMPAEAKISVGKPDKGAKADFGFGDITFTKTGTYEYTVKEAKGDMPGVSYDTHSAKAKVTVTDNGKGQLEATATVTEGAFTNVYTAQQVTVGSADLGLSKQLTGIAWPADRSFEFTLEGKGDAPMPEGAQDGVLTKSVGKPAQGDTAAVAFGDITYTKAGVYEYMVKETKGDMPGVSYDGHSAKVTVTVADNGKGQLEADVRTDGGKFVNAYTAKEFTGVPAGMAFSKELTGTAWPDNGVFTFTLTGKDGAPMPQGAQDGVFTQTVNKPAQGDKADFTFGDITYTKTGTYTYTVKELAGIMPGVAFDDHEATVTVAVTDNGKGQLEAKATVAEGAFVNTYTTKEFHGVPEGMAFSKELTGTEWAESRGFTFMIEAVDGAPAPEQPTVTVGKPGTGNTADFTFGALTFTKPGTYRYVVTERNDGQSGITYDAHKAHVTVTVTDNGLGHLVATAKVDGAKFTNSYQAQPFEGVPAGMAFSKQLTGIAWPEDREFEFTLEGKSGAPMPAETKVSVGKPATGDTASFNFGAIRYGEPGMYEYTVKEAKGDMPGVSYDAHTATVKVTVRDNGQGQLEASAEVTDGTFVNTYGVQPSGGVPEGMTFIKQLNGVEWPKDRTFEFTLEGVDGAPMPTETKVSVGKPAEGAAAVFDFGAIKYTAEGEYRYKVRETKGDMPGVSYDSHVADVTVEVSDNKQGDLIATATVTGNVFVNEYTAEEFTGVPAGMAFSKELTGIAWPEDREFEFTLEGKDESTPMPAETKSTVGKPADGAKADFTFGEITYTKTGTYEYTVKEAKGDMPGVSYDTHEAKVTVKVTDNGQGRLEAKATVEGAKFTNSYNAKPFEGVPAGLKLAKQLTGIAWPEDREFEFTLAAVTENAPMPAETKAAASKPAEGDTAEFSFGAIRYEKPGVYEYTVKETRGTMLGVAYDYHTARITVTVTDNGQGQLDATAKVAEGKFVNTYSAVPATGVPTDFTLTKRVEGMEWNADQKFEFTIQAQGGAPMPKNATVTVGKPANGDTATFDFGEIVFERAGVYRYTVTETAGSHPGMVYDGHTATITVHVADDGQGHLVTATTVVNGLFTNTYSTQTVAYPGVDVTEVLTGRAQAQGEFQFEVSGSADDMARAGYTPRAVTSPAYEFAAAASGETVTVPGLFTGLELTHDDVRAGRKFVYEVDQTGAQSGNGLTVDDRVYRVEIWATDNGDGTMRVHTSIDGVESNEPTPLLPFRNVYTTAPVTIGGDAQVRINARKTLHGRALADGEFRFAVRDAKGAQLAGGSNAASGAVSFDAIEFTDARLISDVQAGIATAHIDGTRTVYRYEVTVSELTDALPAGITALESDFAATLVITDNGQGKLEAAVEYPADADGTLGFVNQYGAASEVSLGLNGNKVLAVASGNNAPDITGKYTFTLSGSQGAPMPQKTTAVNDAAGAVDFGQITYTMANVFGEQEAKPEEPKVDENADGSDDASDVEADDVTTREKTFTYTVTESGSVAGVANDASAQRTITVHVKDNGDGTLTVSKESAASGTDFTFTNTYGVRPTNPVSPTDTSIRGGVPLTKTLNGRNLKAGEFTFELIEAASGKVVGTAANAVDGSVSLPGVVFEAPGSYAYLVRELAGTAGGVTYDSRVYAAVATVVDNGDGTLGASWTVTEPAVGPVEAMVFENTYAAQPTSVQISAGKMLLGRDLKAGEFDFTLKALDSAPMPHGAVDGVQTVQNDGQGNAQFGVIDYAQSGEYRYTVSEVKGDAEGVTYDETEHAVVVRVADNGEGQLLATVDYGDGEQGVVFTNTYTKPEKPDTPDTPGTPETPDQPKPNAPAPGTPNTPQYPASGTPTYRPYSYSTSSRPYTGTIAYTGADVALIVAVAAVLLAAGVALFAVARRHQ</sequence>